<comment type="caution">
    <text evidence="3">The sequence shown here is derived from an EMBL/GenBank/DDBJ whole genome shotgun (WGS) entry which is preliminary data.</text>
</comment>
<organism evidence="3 4">
    <name type="scientific">Cyclostephanos tholiformis</name>
    <dbReference type="NCBI Taxonomy" id="382380"/>
    <lineage>
        <taxon>Eukaryota</taxon>
        <taxon>Sar</taxon>
        <taxon>Stramenopiles</taxon>
        <taxon>Ochrophyta</taxon>
        <taxon>Bacillariophyta</taxon>
        <taxon>Coscinodiscophyceae</taxon>
        <taxon>Thalassiosirophycidae</taxon>
        <taxon>Stephanodiscales</taxon>
        <taxon>Stephanodiscaceae</taxon>
        <taxon>Cyclostephanos</taxon>
    </lineage>
</organism>
<keyword evidence="1" id="KW-0812">Transmembrane</keyword>
<sequence length="190" mass="21376">MMPLSSMGDLRRNLVIRGIGANEMNDTVGREVVHRRTVPCKKSEAQCERPGLVNNLWDDCGVNCEVLTHGTIRVGDTVRMLTTTGYDDRRLRRADPSHKPPAFFVRPSDRTAEQARGMIIPPRVAACMCLIDPEGFVRVERGYNSVGQRFWSTRAYRAGMFARALRAPLMIAILAILVAVVLQVKIIWIR</sequence>
<dbReference type="Proteomes" id="UP001530377">
    <property type="component" value="Unassembled WGS sequence"/>
</dbReference>
<keyword evidence="1" id="KW-1133">Transmembrane helix</keyword>
<evidence type="ECO:0000313" key="4">
    <source>
        <dbReference type="Proteomes" id="UP001530377"/>
    </source>
</evidence>
<evidence type="ECO:0000256" key="1">
    <source>
        <dbReference type="SAM" id="Phobius"/>
    </source>
</evidence>
<dbReference type="SUPFAM" id="SSF50800">
    <property type="entry name" value="PK beta-barrel domain-like"/>
    <property type="match status" value="1"/>
</dbReference>
<dbReference type="EMBL" id="JALLPB020000118">
    <property type="protein sequence ID" value="KAL3817132.1"/>
    <property type="molecule type" value="Genomic_DNA"/>
</dbReference>
<feature type="transmembrane region" description="Helical" evidence="1">
    <location>
        <begin position="167"/>
        <end position="189"/>
    </location>
</feature>
<proteinExistence type="predicted"/>
<keyword evidence="1" id="KW-0472">Membrane</keyword>
<feature type="domain" description="MOSC" evidence="2">
    <location>
        <begin position="6"/>
        <end position="79"/>
    </location>
</feature>
<evidence type="ECO:0000259" key="2">
    <source>
        <dbReference type="Pfam" id="PF03473"/>
    </source>
</evidence>
<gene>
    <name evidence="3" type="ORF">ACHAXA_009033</name>
</gene>
<dbReference type="Pfam" id="PF03473">
    <property type="entry name" value="MOSC"/>
    <property type="match status" value="1"/>
</dbReference>
<keyword evidence="4" id="KW-1185">Reference proteome</keyword>
<dbReference type="Gene3D" id="2.40.33.20">
    <property type="entry name" value="PK beta-barrel domain-like"/>
    <property type="match status" value="1"/>
</dbReference>
<name>A0ABD3RY63_9STRA</name>
<evidence type="ECO:0000313" key="3">
    <source>
        <dbReference type="EMBL" id="KAL3817132.1"/>
    </source>
</evidence>
<reference evidence="3 4" key="1">
    <citation type="submission" date="2024-10" db="EMBL/GenBank/DDBJ databases">
        <title>Updated reference genomes for cyclostephanoid diatoms.</title>
        <authorList>
            <person name="Roberts W.R."/>
            <person name="Alverson A.J."/>
        </authorList>
    </citation>
    <scope>NUCLEOTIDE SEQUENCE [LARGE SCALE GENOMIC DNA]</scope>
    <source>
        <strain evidence="3 4">AJA228-03</strain>
    </source>
</reference>
<accession>A0ABD3RY63</accession>
<dbReference type="AlphaFoldDB" id="A0ABD3RY63"/>
<protein>
    <recommendedName>
        <fullName evidence="2">MOSC domain-containing protein</fullName>
    </recommendedName>
</protein>
<dbReference type="InterPro" id="IPR005302">
    <property type="entry name" value="MoCF_Sase_C"/>
</dbReference>
<dbReference type="InterPro" id="IPR011037">
    <property type="entry name" value="Pyrv_Knase-like_insert_dom_sf"/>
</dbReference>